<gene>
    <name evidence="3" type="ORF">Tsubulata_046355</name>
</gene>
<accession>A0A9Q0GEX7</accession>
<evidence type="ECO:0000256" key="1">
    <source>
        <dbReference type="SAM" id="Phobius"/>
    </source>
</evidence>
<reference evidence="3" key="1">
    <citation type="submission" date="2022-02" db="EMBL/GenBank/DDBJ databases">
        <authorList>
            <person name="Henning P.M."/>
            <person name="McCubbin A.G."/>
            <person name="Shore J.S."/>
        </authorList>
    </citation>
    <scope>NUCLEOTIDE SEQUENCE</scope>
    <source>
        <strain evidence="3">F60SS</strain>
        <tissue evidence="3">Leaves</tissue>
    </source>
</reference>
<keyword evidence="1" id="KW-0812">Transmembrane</keyword>
<dbReference type="InterPro" id="IPR006527">
    <property type="entry name" value="F-box-assoc_dom_typ1"/>
</dbReference>
<dbReference type="EMBL" id="JAKUCV010000733">
    <property type="protein sequence ID" value="KAJ4848973.1"/>
    <property type="molecule type" value="Genomic_DNA"/>
</dbReference>
<protein>
    <recommendedName>
        <fullName evidence="2">F-box associated beta-propeller type 1 domain-containing protein</fullName>
    </recommendedName>
</protein>
<dbReference type="InterPro" id="IPR017451">
    <property type="entry name" value="F-box-assoc_interact_dom"/>
</dbReference>
<reference evidence="3" key="2">
    <citation type="journal article" date="2023" name="Plants (Basel)">
        <title>Annotation of the Turnera subulata (Passifloraceae) Draft Genome Reveals the S-Locus Evolved after the Divergence of Turneroideae from Passifloroideae in a Stepwise Manner.</title>
        <authorList>
            <person name="Henning P.M."/>
            <person name="Roalson E.H."/>
            <person name="Mir W."/>
            <person name="McCubbin A.G."/>
            <person name="Shore J.S."/>
        </authorList>
    </citation>
    <scope>NUCLEOTIDE SEQUENCE</scope>
    <source>
        <strain evidence="3">F60SS</strain>
    </source>
</reference>
<keyword evidence="1" id="KW-0472">Membrane</keyword>
<proteinExistence type="predicted"/>
<feature type="domain" description="F-box associated beta-propeller type 1" evidence="2">
    <location>
        <begin position="61"/>
        <end position="208"/>
    </location>
</feature>
<dbReference type="OrthoDB" id="1141067at2759"/>
<dbReference type="Pfam" id="PF07734">
    <property type="entry name" value="FBA_1"/>
    <property type="match status" value="1"/>
</dbReference>
<keyword evidence="1" id="KW-1133">Transmembrane helix</keyword>
<keyword evidence="4" id="KW-1185">Reference proteome</keyword>
<feature type="transmembrane region" description="Helical" evidence="1">
    <location>
        <begin position="28"/>
        <end position="48"/>
    </location>
</feature>
<dbReference type="Proteomes" id="UP001141552">
    <property type="component" value="Unassembled WGS sequence"/>
</dbReference>
<dbReference type="AlphaFoldDB" id="A0A9Q0GEX7"/>
<name>A0A9Q0GEX7_9ROSI</name>
<evidence type="ECO:0000313" key="3">
    <source>
        <dbReference type="EMBL" id="KAJ4848973.1"/>
    </source>
</evidence>
<dbReference type="NCBIfam" id="TIGR01640">
    <property type="entry name" value="F_box_assoc_1"/>
    <property type="match status" value="1"/>
</dbReference>
<dbReference type="PANTHER" id="PTHR31672:SF13">
    <property type="entry name" value="F-BOX PROTEIN CPR30-LIKE"/>
    <property type="match status" value="1"/>
</dbReference>
<evidence type="ECO:0000313" key="4">
    <source>
        <dbReference type="Proteomes" id="UP001141552"/>
    </source>
</evidence>
<dbReference type="PANTHER" id="PTHR31672">
    <property type="entry name" value="BNACNNG10540D PROTEIN"/>
    <property type="match status" value="1"/>
</dbReference>
<comment type="caution">
    <text evidence="3">The sequence shown here is derived from an EMBL/GenBank/DDBJ whole genome shotgun (WGS) entry which is preliminary data.</text>
</comment>
<sequence length="300" mass="34485">MQIPRKVIRSKSFRLGALWDLAMGNCLIMYPALMMVSMQLMVSGMIRLRMITRSLKRVRLRMIKATCPDYGNGVRVDIFSLKAGSWKEVENPARELRPLFGAKSVGLFLNGALHWESENEKDGSTKIIAFDLAKEKFYDVPLSLSSHHHQLSPTNYGYKYYSMGVVGGEYLCVVCFLATEYYQRPAKTVWVMREYCNEASWVHFVSYTPIARFADETYVSNSIQRSGSKDGGYIMLQYSTGCVDVLKLINTNPDEESDEAEEQYSKKIKFCRRYREETMPYTEALTSPYASNDIDQEFCF</sequence>
<dbReference type="InterPro" id="IPR050796">
    <property type="entry name" value="SCF_F-box_component"/>
</dbReference>
<evidence type="ECO:0000259" key="2">
    <source>
        <dbReference type="Pfam" id="PF07734"/>
    </source>
</evidence>
<organism evidence="3 4">
    <name type="scientific">Turnera subulata</name>
    <dbReference type="NCBI Taxonomy" id="218843"/>
    <lineage>
        <taxon>Eukaryota</taxon>
        <taxon>Viridiplantae</taxon>
        <taxon>Streptophyta</taxon>
        <taxon>Embryophyta</taxon>
        <taxon>Tracheophyta</taxon>
        <taxon>Spermatophyta</taxon>
        <taxon>Magnoliopsida</taxon>
        <taxon>eudicotyledons</taxon>
        <taxon>Gunneridae</taxon>
        <taxon>Pentapetalae</taxon>
        <taxon>rosids</taxon>
        <taxon>fabids</taxon>
        <taxon>Malpighiales</taxon>
        <taxon>Passifloraceae</taxon>
        <taxon>Turnera</taxon>
    </lineage>
</organism>